<evidence type="ECO:0000256" key="6">
    <source>
        <dbReference type="ARBA" id="ARBA00022989"/>
    </source>
</evidence>
<comment type="subcellular location">
    <subcellularLocation>
        <location evidence="1">Cell membrane</location>
        <topology evidence="1">Multi-pass membrane protein</topology>
    </subcellularLocation>
</comment>
<name>A0A6N4WHI1_9MYCO</name>
<dbReference type="PANTHER" id="PTHR36122:SF2">
    <property type="entry name" value="NICOTINAMIDE RIBOSIDE TRANSPORTER PNUC"/>
    <property type="match status" value="1"/>
</dbReference>
<feature type="transmembrane region" description="Helical" evidence="8">
    <location>
        <begin position="25"/>
        <end position="42"/>
    </location>
</feature>
<accession>A0A6N4WHI1</accession>
<dbReference type="GO" id="GO:0034257">
    <property type="term" value="F:nicotinamide riboside transmembrane transporter activity"/>
    <property type="evidence" value="ECO:0007669"/>
    <property type="project" value="InterPro"/>
</dbReference>
<keyword evidence="3" id="KW-0813">Transport</keyword>
<comment type="similarity">
    <text evidence="2">Belongs to the nicotinamide ribonucleoside (NR) uptake permease (TC 4.B.1) family.</text>
</comment>
<keyword evidence="4" id="KW-1003">Cell membrane</keyword>
<evidence type="ECO:0000313" key="9">
    <source>
        <dbReference type="EMBL" id="BBZ79504.1"/>
    </source>
</evidence>
<keyword evidence="7 8" id="KW-0472">Membrane</keyword>
<feature type="transmembrane region" description="Helical" evidence="8">
    <location>
        <begin position="181"/>
        <end position="200"/>
    </location>
</feature>
<feature type="transmembrane region" description="Helical" evidence="8">
    <location>
        <begin position="49"/>
        <end position="70"/>
    </location>
</feature>
<proteinExistence type="inferred from homology"/>
<dbReference type="PANTHER" id="PTHR36122">
    <property type="entry name" value="NICOTINAMIDE RIBOSIDE TRANSPORTER PNUC"/>
    <property type="match status" value="1"/>
</dbReference>
<keyword evidence="10" id="KW-1185">Reference proteome</keyword>
<evidence type="ECO:0000256" key="7">
    <source>
        <dbReference type="ARBA" id="ARBA00023136"/>
    </source>
</evidence>
<dbReference type="Pfam" id="PF04973">
    <property type="entry name" value="NMN_transporter"/>
    <property type="match status" value="1"/>
</dbReference>
<keyword evidence="5 8" id="KW-0812">Transmembrane</keyword>
<protein>
    <submittedName>
        <fullName evidence="9">Putative nicotinamide mononucleotide transporter</fullName>
    </submittedName>
</protein>
<dbReference type="EMBL" id="AP022620">
    <property type="protein sequence ID" value="BBZ79504.1"/>
    <property type="molecule type" value="Genomic_DNA"/>
</dbReference>
<dbReference type="KEGG" id="many:MANY_48410"/>
<dbReference type="GO" id="GO:0005886">
    <property type="term" value="C:plasma membrane"/>
    <property type="evidence" value="ECO:0007669"/>
    <property type="project" value="UniProtKB-SubCell"/>
</dbReference>
<sequence length="215" mass="23720">MDWLAGIVAPLNAVAFTLWGDPVSWAELFGFLTGGACVALTVRRSVANFPVGIANSAFFLVLFASAQLWADSTLQVLYIVLGFVGWWQWLYGDSGRTPLHVRAAGGRHLMWCVVAVGIGTSVLYPILVSVHDSAPFLDALTTSLSLVAQWLLNGKWIQSWYFWIAADVIYVPLYFSRGLNLTAVVYMLFLALCVAGLRAWSRERCSLRESVRVSP</sequence>
<gene>
    <name evidence="9" type="ORF">MANY_48410</name>
</gene>
<dbReference type="Proteomes" id="UP000467249">
    <property type="component" value="Chromosome"/>
</dbReference>
<reference evidence="9 10" key="1">
    <citation type="journal article" date="2019" name="Emerg. Microbes Infect.">
        <title>Comprehensive subspecies identification of 175 nontuberculous mycobacteria species based on 7547 genomic profiles.</title>
        <authorList>
            <person name="Matsumoto Y."/>
            <person name="Kinjo T."/>
            <person name="Motooka D."/>
            <person name="Nabeya D."/>
            <person name="Jung N."/>
            <person name="Uechi K."/>
            <person name="Horii T."/>
            <person name="Iida T."/>
            <person name="Fujita J."/>
            <person name="Nakamura S."/>
        </authorList>
    </citation>
    <scope>NUCLEOTIDE SEQUENCE [LARGE SCALE GENOMIC DNA]</scope>
    <source>
        <strain evidence="9 10">JCM 30275</strain>
    </source>
</reference>
<organism evidence="9 10">
    <name type="scientific">Mycolicibacterium anyangense</name>
    <dbReference type="NCBI Taxonomy" id="1431246"/>
    <lineage>
        <taxon>Bacteria</taxon>
        <taxon>Bacillati</taxon>
        <taxon>Actinomycetota</taxon>
        <taxon>Actinomycetes</taxon>
        <taxon>Mycobacteriales</taxon>
        <taxon>Mycobacteriaceae</taxon>
        <taxon>Mycolicibacterium</taxon>
    </lineage>
</organism>
<feature type="transmembrane region" description="Helical" evidence="8">
    <location>
        <begin position="76"/>
        <end position="92"/>
    </location>
</feature>
<keyword evidence="6 8" id="KW-1133">Transmembrane helix</keyword>
<evidence type="ECO:0000313" key="10">
    <source>
        <dbReference type="Proteomes" id="UP000467249"/>
    </source>
</evidence>
<dbReference type="InterPro" id="IPR006419">
    <property type="entry name" value="NMN_transpt_PnuC"/>
</dbReference>
<evidence type="ECO:0000256" key="1">
    <source>
        <dbReference type="ARBA" id="ARBA00004651"/>
    </source>
</evidence>
<evidence type="ECO:0000256" key="4">
    <source>
        <dbReference type="ARBA" id="ARBA00022475"/>
    </source>
</evidence>
<dbReference type="NCBIfam" id="TIGR01528">
    <property type="entry name" value="NMN_trans_PnuC"/>
    <property type="match status" value="1"/>
</dbReference>
<feature type="transmembrane region" description="Helical" evidence="8">
    <location>
        <begin position="108"/>
        <end position="127"/>
    </location>
</feature>
<evidence type="ECO:0000256" key="8">
    <source>
        <dbReference type="SAM" id="Phobius"/>
    </source>
</evidence>
<dbReference type="AlphaFoldDB" id="A0A6N4WHI1"/>
<evidence type="ECO:0000256" key="3">
    <source>
        <dbReference type="ARBA" id="ARBA00022448"/>
    </source>
</evidence>
<evidence type="ECO:0000256" key="2">
    <source>
        <dbReference type="ARBA" id="ARBA00006669"/>
    </source>
</evidence>
<evidence type="ECO:0000256" key="5">
    <source>
        <dbReference type="ARBA" id="ARBA00022692"/>
    </source>
</evidence>